<keyword evidence="5" id="KW-0732">Signal</keyword>
<protein>
    <submittedName>
        <fullName evidence="7">Cytochrome c class I</fullName>
    </submittedName>
</protein>
<gene>
    <name evidence="7" type="ORF">FuraDRAFT_2314</name>
</gene>
<feature type="domain" description="Cytochrome c" evidence="6">
    <location>
        <begin position="28"/>
        <end position="128"/>
    </location>
</feature>
<dbReference type="PROSITE" id="PS51007">
    <property type="entry name" value="CYTC"/>
    <property type="match status" value="1"/>
</dbReference>
<comment type="caution">
    <text evidence="7">The sequence shown here is derived from an EMBL/GenBank/DDBJ whole genome shotgun (WGS) entry which is preliminary data.</text>
</comment>
<keyword evidence="8" id="KW-1185">Reference proteome</keyword>
<reference evidence="7 8" key="1">
    <citation type="submission" date="2009-02" db="EMBL/GenBank/DDBJ databases">
        <title>Sequencing of the draft genome and assembly of Lutiella nitroferrum 2002.</title>
        <authorList>
            <consortium name="US DOE Joint Genome Institute (JGI-PGF)"/>
            <person name="Lucas S."/>
            <person name="Copeland A."/>
            <person name="Lapidus A."/>
            <person name="Glavina del Rio T."/>
            <person name="Tice H."/>
            <person name="Bruce D."/>
            <person name="Goodwin L."/>
            <person name="Pitluck S."/>
            <person name="Larimer F."/>
            <person name="Land M.L."/>
            <person name="Hauser L."/>
            <person name="Coates J.D."/>
        </authorList>
    </citation>
    <scope>NUCLEOTIDE SEQUENCE [LARGE SCALE GENOMIC DNA]</scope>
    <source>
        <strain evidence="7 8">2002</strain>
    </source>
</reference>
<evidence type="ECO:0000313" key="8">
    <source>
        <dbReference type="Proteomes" id="UP000003165"/>
    </source>
</evidence>
<keyword evidence="2 4" id="KW-0479">Metal-binding</keyword>
<feature type="signal peptide" evidence="5">
    <location>
        <begin position="1"/>
        <end position="24"/>
    </location>
</feature>
<dbReference type="GO" id="GO:0009055">
    <property type="term" value="F:electron transfer activity"/>
    <property type="evidence" value="ECO:0007669"/>
    <property type="project" value="InterPro"/>
</dbReference>
<evidence type="ECO:0000256" key="2">
    <source>
        <dbReference type="ARBA" id="ARBA00022723"/>
    </source>
</evidence>
<dbReference type="GO" id="GO:0046872">
    <property type="term" value="F:metal ion binding"/>
    <property type="evidence" value="ECO:0007669"/>
    <property type="project" value="UniProtKB-KW"/>
</dbReference>
<dbReference type="InterPro" id="IPR009056">
    <property type="entry name" value="Cyt_c-like_dom"/>
</dbReference>
<dbReference type="AlphaFoldDB" id="B9Z4M9"/>
<dbReference type="SUPFAM" id="SSF46626">
    <property type="entry name" value="Cytochrome c"/>
    <property type="match status" value="1"/>
</dbReference>
<proteinExistence type="predicted"/>
<evidence type="ECO:0000256" key="1">
    <source>
        <dbReference type="ARBA" id="ARBA00022617"/>
    </source>
</evidence>
<keyword evidence="1 4" id="KW-0349">Heme</keyword>
<feature type="chain" id="PRO_5002893802" evidence="5">
    <location>
        <begin position="25"/>
        <end position="129"/>
    </location>
</feature>
<dbReference type="EMBL" id="ACIS01000006">
    <property type="protein sequence ID" value="EEG08111.1"/>
    <property type="molecule type" value="Genomic_DNA"/>
</dbReference>
<dbReference type="eggNOG" id="COG4654">
    <property type="taxonomic scope" value="Bacteria"/>
</dbReference>
<evidence type="ECO:0000259" key="6">
    <source>
        <dbReference type="PROSITE" id="PS51007"/>
    </source>
</evidence>
<dbReference type="Gene3D" id="1.10.760.10">
    <property type="entry name" value="Cytochrome c-like domain"/>
    <property type="match status" value="1"/>
</dbReference>
<evidence type="ECO:0000256" key="3">
    <source>
        <dbReference type="ARBA" id="ARBA00023004"/>
    </source>
</evidence>
<dbReference type="Pfam" id="PF00034">
    <property type="entry name" value="Cytochrom_C"/>
    <property type="match status" value="1"/>
</dbReference>
<evidence type="ECO:0000313" key="7">
    <source>
        <dbReference type="EMBL" id="EEG08111.1"/>
    </source>
</evidence>
<evidence type="ECO:0000256" key="4">
    <source>
        <dbReference type="PROSITE-ProRule" id="PRU00433"/>
    </source>
</evidence>
<organism evidence="7 8">
    <name type="scientific">Pseudogulbenkiania ferrooxidans 2002</name>
    <dbReference type="NCBI Taxonomy" id="279714"/>
    <lineage>
        <taxon>Bacteria</taxon>
        <taxon>Pseudomonadati</taxon>
        <taxon>Pseudomonadota</taxon>
        <taxon>Betaproteobacteria</taxon>
        <taxon>Neisseriales</taxon>
        <taxon>Chromobacteriaceae</taxon>
        <taxon>Pseudogulbenkiania</taxon>
    </lineage>
</organism>
<dbReference type="GO" id="GO:0020037">
    <property type="term" value="F:heme binding"/>
    <property type="evidence" value="ECO:0007669"/>
    <property type="project" value="InterPro"/>
</dbReference>
<name>B9Z4M9_9NEIS</name>
<keyword evidence="3 4" id="KW-0408">Iron</keyword>
<dbReference type="Proteomes" id="UP000003165">
    <property type="component" value="Unassembled WGS sequence"/>
</dbReference>
<dbReference type="InterPro" id="IPR036909">
    <property type="entry name" value="Cyt_c-like_dom_sf"/>
</dbReference>
<evidence type="ECO:0000256" key="5">
    <source>
        <dbReference type="SAM" id="SignalP"/>
    </source>
</evidence>
<accession>B9Z4M9</accession>
<sequence length="129" mass="13620" precursor="true">MFPLLRRVVPVAVLVFAAQGSAWADAKLDVAMKQLAATSGCVACHSIESGKPGPAGVAPIGPAWQDVAARYKGQEGVSEKLLKTVMEGSNPYASHWKGKVSGLAMPPNAVAIQEADARKLVQWILDLKQ</sequence>
<dbReference type="RefSeq" id="WP_008954334.1">
    <property type="nucleotide sequence ID" value="NZ_ACIS01000006.1"/>
</dbReference>